<feature type="compositionally biased region" description="Low complexity" evidence="1">
    <location>
        <begin position="352"/>
        <end position="361"/>
    </location>
</feature>
<feature type="compositionally biased region" description="Polar residues" evidence="1">
    <location>
        <begin position="375"/>
        <end position="392"/>
    </location>
</feature>
<proteinExistence type="predicted"/>
<dbReference type="AlphaFoldDB" id="A0AAD5S9C4"/>
<comment type="caution">
    <text evidence="2">The sequence shown here is derived from an EMBL/GenBank/DDBJ whole genome shotgun (WGS) entry which is preliminary data.</text>
</comment>
<feature type="compositionally biased region" description="Low complexity" evidence="1">
    <location>
        <begin position="310"/>
        <end position="327"/>
    </location>
</feature>
<reference evidence="2" key="1">
    <citation type="submission" date="2020-05" db="EMBL/GenBank/DDBJ databases">
        <title>Phylogenomic resolution of chytrid fungi.</title>
        <authorList>
            <person name="Stajich J.E."/>
            <person name="Amses K."/>
            <person name="Simmons R."/>
            <person name="Seto K."/>
            <person name="Myers J."/>
            <person name="Bonds A."/>
            <person name="Quandt C.A."/>
            <person name="Barry K."/>
            <person name="Liu P."/>
            <person name="Grigoriev I."/>
            <person name="Longcore J.E."/>
            <person name="James T.Y."/>
        </authorList>
    </citation>
    <scope>NUCLEOTIDE SEQUENCE</scope>
    <source>
        <strain evidence="2">JEL0318</strain>
    </source>
</reference>
<organism evidence="2 3">
    <name type="scientific">Rhizophlyctis rosea</name>
    <dbReference type="NCBI Taxonomy" id="64517"/>
    <lineage>
        <taxon>Eukaryota</taxon>
        <taxon>Fungi</taxon>
        <taxon>Fungi incertae sedis</taxon>
        <taxon>Chytridiomycota</taxon>
        <taxon>Chytridiomycota incertae sedis</taxon>
        <taxon>Chytridiomycetes</taxon>
        <taxon>Rhizophlyctidales</taxon>
        <taxon>Rhizophlyctidaceae</taxon>
        <taxon>Rhizophlyctis</taxon>
    </lineage>
</organism>
<dbReference type="EMBL" id="JADGJD010000752">
    <property type="protein sequence ID" value="KAJ3048687.1"/>
    <property type="molecule type" value="Genomic_DNA"/>
</dbReference>
<sequence length="445" mass="47614">MFDPYYSRPMPETHGKRGTQALDQFVEDVKRNRIGSLYNPDIGRRLDDMIPYLLDDPSPTDPDPFASPENINAFQDFLTELSEDLARNTPLPPSLPAPTDTTDFDFTFGATTGLGWDGTGYDGSPDGAFIPELGGNTGADVFGDFKLEAGQTPPYGSGEVEPSYGVRGGAVPRGPVQPVMTDAEIAKVLGTDLNSATHALFVTPGGATEEGRDQYYSDGAYGRAGQGAADFMPLSEYTPAHQISERIMGGDRFVEDTVWTIAANQDAPTTLARGVKQEEDVVVKVEENEVEKPKPTPTVPKATITASVAPTSTASAIPTPTPSTTIDAPPPINRGRLHSLPTSALPPHPHRPSSAPSVSSLEQSLAKLRLDYEQRSANSSPAGTGSAKNTPIASPATVRKEKEKGKREKVMLTREQVDRIRHAQVVGALLRKIKGVVGKGRRDGL</sequence>
<keyword evidence="3" id="KW-1185">Reference proteome</keyword>
<name>A0AAD5S9C4_9FUNG</name>
<accession>A0AAD5S9C4</accession>
<feature type="region of interest" description="Disordered" evidence="1">
    <location>
        <begin position="310"/>
        <end position="362"/>
    </location>
</feature>
<evidence type="ECO:0000313" key="2">
    <source>
        <dbReference type="EMBL" id="KAJ3048687.1"/>
    </source>
</evidence>
<evidence type="ECO:0000256" key="1">
    <source>
        <dbReference type="SAM" id="MobiDB-lite"/>
    </source>
</evidence>
<dbReference type="Proteomes" id="UP001212841">
    <property type="component" value="Unassembled WGS sequence"/>
</dbReference>
<feature type="region of interest" description="Disordered" evidence="1">
    <location>
        <begin position="375"/>
        <end position="410"/>
    </location>
</feature>
<protein>
    <submittedName>
        <fullName evidence="2">Uncharacterized protein</fullName>
    </submittedName>
</protein>
<feature type="compositionally biased region" description="Basic and acidic residues" evidence="1">
    <location>
        <begin position="398"/>
        <end position="410"/>
    </location>
</feature>
<evidence type="ECO:0000313" key="3">
    <source>
        <dbReference type="Proteomes" id="UP001212841"/>
    </source>
</evidence>
<gene>
    <name evidence="2" type="ORF">HK097_010305</name>
</gene>